<evidence type="ECO:0000313" key="7">
    <source>
        <dbReference type="EMBL" id="MCF4120244.1"/>
    </source>
</evidence>
<dbReference type="GO" id="GO:0005886">
    <property type="term" value="C:plasma membrane"/>
    <property type="evidence" value="ECO:0007669"/>
    <property type="project" value="UniProtKB-SubCell"/>
</dbReference>
<gene>
    <name evidence="7" type="ORF">L1785_04550</name>
</gene>
<keyword evidence="4 6" id="KW-1133">Transmembrane helix</keyword>
<sequence>MSRLVDRAKDLWERWQASRPGRALERYNDRNGSLLCGGMAYAALFSLFAALAIGYTVFMRVLGGNPVLRDAALEQVDTWVPGLIDTGDGGALRPADLMVSTALSVTSVVAAFVLVFSATGFMGALRTSVRAMSDLEDDGPNIVLTRLIQLGGFLLLGLAVLIAAGVSVAVSSLTPRLLELAGLDGAGSTAALRVVGLLLGVVLDTAVVVAVVRVVSGVSPPRRDLLLGSLAVAVVAGALRYLGTAVMVAGVSRNALLGSFVVVVTLLVLVNFLARVLLLACAWMAEHEPR</sequence>
<evidence type="ECO:0000256" key="6">
    <source>
        <dbReference type="SAM" id="Phobius"/>
    </source>
</evidence>
<name>A0AA41QB79_9MICO</name>
<accession>A0AA41QB79</accession>
<evidence type="ECO:0000313" key="8">
    <source>
        <dbReference type="Proteomes" id="UP001165405"/>
    </source>
</evidence>
<evidence type="ECO:0000256" key="1">
    <source>
        <dbReference type="ARBA" id="ARBA00004651"/>
    </source>
</evidence>
<dbReference type="PIRSF" id="PIRSF035875">
    <property type="entry name" value="RNase_BN"/>
    <property type="match status" value="1"/>
</dbReference>
<feature type="transmembrane region" description="Helical" evidence="6">
    <location>
        <begin position="102"/>
        <end position="126"/>
    </location>
</feature>
<dbReference type="Pfam" id="PF03631">
    <property type="entry name" value="Virul_fac_BrkB"/>
    <property type="match status" value="1"/>
</dbReference>
<dbReference type="Proteomes" id="UP001165405">
    <property type="component" value="Unassembled WGS sequence"/>
</dbReference>
<comment type="caution">
    <text evidence="7">The sequence shown here is derived from an EMBL/GenBank/DDBJ whole genome shotgun (WGS) entry which is preliminary data.</text>
</comment>
<keyword evidence="2" id="KW-1003">Cell membrane</keyword>
<protein>
    <submittedName>
        <fullName evidence="7">YihY/virulence factor BrkB family protein</fullName>
    </submittedName>
</protein>
<dbReference type="EMBL" id="JAKGSG010000018">
    <property type="protein sequence ID" value="MCF4120244.1"/>
    <property type="molecule type" value="Genomic_DNA"/>
</dbReference>
<evidence type="ECO:0000256" key="5">
    <source>
        <dbReference type="ARBA" id="ARBA00023136"/>
    </source>
</evidence>
<dbReference type="PANTHER" id="PTHR30213:SF1">
    <property type="entry name" value="INNER MEMBRANE PROTEIN YHJD"/>
    <property type="match status" value="1"/>
</dbReference>
<feature type="transmembrane region" description="Helical" evidence="6">
    <location>
        <begin position="255"/>
        <end position="285"/>
    </location>
</feature>
<keyword evidence="5 6" id="KW-0472">Membrane</keyword>
<feature type="transmembrane region" description="Helical" evidence="6">
    <location>
        <begin position="34"/>
        <end position="58"/>
    </location>
</feature>
<comment type="subcellular location">
    <subcellularLocation>
        <location evidence="1">Cell membrane</location>
        <topology evidence="1">Multi-pass membrane protein</topology>
    </subcellularLocation>
</comment>
<dbReference type="PANTHER" id="PTHR30213">
    <property type="entry name" value="INNER MEMBRANE PROTEIN YHJD"/>
    <property type="match status" value="1"/>
</dbReference>
<keyword evidence="8" id="KW-1185">Reference proteome</keyword>
<proteinExistence type="predicted"/>
<dbReference type="InterPro" id="IPR017039">
    <property type="entry name" value="Virul_fac_BrkB"/>
</dbReference>
<keyword evidence="3 6" id="KW-0812">Transmembrane</keyword>
<evidence type="ECO:0000256" key="3">
    <source>
        <dbReference type="ARBA" id="ARBA00022692"/>
    </source>
</evidence>
<dbReference type="RefSeq" id="WP_236087982.1">
    <property type="nucleotide sequence ID" value="NZ_JAKGSG010000018.1"/>
</dbReference>
<reference evidence="7" key="1">
    <citation type="submission" date="2022-01" db="EMBL/GenBank/DDBJ databases">
        <title>Antribacter sp. nov., isolated from Guizhou of China.</title>
        <authorList>
            <person name="Chengliang C."/>
            <person name="Ya Z."/>
        </authorList>
    </citation>
    <scope>NUCLEOTIDE SEQUENCE</scope>
    <source>
        <strain evidence="7">KLBMP 9083</strain>
    </source>
</reference>
<evidence type="ECO:0000256" key="4">
    <source>
        <dbReference type="ARBA" id="ARBA00022989"/>
    </source>
</evidence>
<feature type="transmembrane region" description="Helical" evidence="6">
    <location>
        <begin position="147"/>
        <end position="170"/>
    </location>
</feature>
<organism evidence="7 8">
    <name type="scientific">Antribacter soli</name>
    <dbReference type="NCBI Taxonomy" id="2910976"/>
    <lineage>
        <taxon>Bacteria</taxon>
        <taxon>Bacillati</taxon>
        <taxon>Actinomycetota</taxon>
        <taxon>Actinomycetes</taxon>
        <taxon>Micrococcales</taxon>
        <taxon>Promicromonosporaceae</taxon>
        <taxon>Antribacter</taxon>
    </lineage>
</organism>
<feature type="transmembrane region" description="Helical" evidence="6">
    <location>
        <begin position="224"/>
        <end position="243"/>
    </location>
</feature>
<evidence type="ECO:0000256" key="2">
    <source>
        <dbReference type="ARBA" id="ARBA00022475"/>
    </source>
</evidence>
<feature type="transmembrane region" description="Helical" evidence="6">
    <location>
        <begin position="190"/>
        <end position="212"/>
    </location>
</feature>
<dbReference type="AlphaFoldDB" id="A0AA41QB79"/>